<reference evidence="6" key="1">
    <citation type="submission" date="2010-05" db="EMBL/GenBank/DDBJ databases">
        <title>The draft genome of Desulfonatronospira thiodismutans ASO3-1.</title>
        <authorList>
            <consortium name="US DOE Joint Genome Institute (JGI-PGF)"/>
            <person name="Lucas S."/>
            <person name="Copeland A."/>
            <person name="Lapidus A."/>
            <person name="Cheng J.-F."/>
            <person name="Bruce D."/>
            <person name="Goodwin L."/>
            <person name="Pitluck S."/>
            <person name="Chertkov O."/>
            <person name="Brettin T."/>
            <person name="Detter J.C."/>
            <person name="Han C."/>
            <person name="Land M.L."/>
            <person name="Hauser L."/>
            <person name="Kyrpides N."/>
            <person name="Mikhailova N."/>
            <person name="Muyzer G."/>
            <person name="Woyke T."/>
        </authorList>
    </citation>
    <scope>NUCLEOTIDE SEQUENCE [LARGE SCALE GENOMIC DNA]</scope>
    <source>
        <strain evidence="6">ASO3-1</strain>
    </source>
</reference>
<dbReference type="PROSITE" id="PS50305">
    <property type="entry name" value="SIRTUIN"/>
    <property type="match status" value="1"/>
</dbReference>
<dbReference type="GO" id="GO:0046872">
    <property type="term" value="F:metal ion binding"/>
    <property type="evidence" value="ECO:0007669"/>
    <property type="project" value="UniProtKB-KW"/>
</dbReference>
<evidence type="ECO:0000259" key="5">
    <source>
        <dbReference type="PROSITE" id="PS50305"/>
    </source>
</evidence>
<dbReference type="PANTHER" id="PTHR11085:SF11">
    <property type="entry name" value="NAD-DEPENDENT PROTEIN DEACETYLASE"/>
    <property type="match status" value="1"/>
</dbReference>
<dbReference type="AlphaFoldDB" id="D6SRE5"/>
<evidence type="ECO:0000313" key="6">
    <source>
        <dbReference type="EMBL" id="EFI33261.1"/>
    </source>
</evidence>
<evidence type="ECO:0000313" key="7">
    <source>
        <dbReference type="Proteomes" id="UP000005496"/>
    </source>
</evidence>
<dbReference type="GO" id="GO:0070403">
    <property type="term" value="F:NAD+ binding"/>
    <property type="evidence" value="ECO:0007669"/>
    <property type="project" value="InterPro"/>
</dbReference>
<evidence type="ECO:0000256" key="2">
    <source>
        <dbReference type="ARBA" id="ARBA00022679"/>
    </source>
</evidence>
<dbReference type="Gene3D" id="3.30.1600.10">
    <property type="entry name" value="SIR2/SIRT2 'Small Domain"/>
    <property type="match status" value="1"/>
</dbReference>
<sequence length="249" mass="27280">MSNSEKLYQEAAGAIRSSECMLALTGAGISVASGIPDFRSPGGLWSRYDPQAVASDWALENNPRQVWEFLLEAVGMIAAAKPNPAHESLARMEDMGYLKAVITQNIDNLHQRAGSRKVIEFHGGAGTFYCHKCKKKYNQQKALELTRKDIPWLCSQCYGVVRPGVVFFGEQIPEQALQETRRLVLAADLVLVAGTSGDVAPAGTLPRWVKEQGGRVIEVNLGRTSFQNISDIRLDEPAETALPRIVEAL</sequence>
<dbReference type="GO" id="GO:0017136">
    <property type="term" value="F:histone deacetylase activity, NAD-dependent"/>
    <property type="evidence" value="ECO:0007669"/>
    <property type="project" value="TreeGrafter"/>
</dbReference>
<feature type="binding site" evidence="4">
    <location>
        <position position="130"/>
    </location>
    <ligand>
        <name>Zn(2+)</name>
        <dbReference type="ChEBI" id="CHEBI:29105"/>
    </ligand>
</feature>
<keyword evidence="4" id="KW-0862">Zinc</keyword>
<keyword evidence="2" id="KW-0808">Transferase</keyword>
<dbReference type="OrthoDB" id="9800582at2"/>
<keyword evidence="7" id="KW-1185">Reference proteome</keyword>
<dbReference type="InterPro" id="IPR003000">
    <property type="entry name" value="Sirtuin"/>
</dbReference>
<feature type="active site" description="Proton acceptor" evidence="4">
    <location>
        <position position="122"/>
    </location>
</feature>
<dbReference type="Gene3D" id="3.40.50.1220">
    <property type="entry name" value="TPP-binding domain"/>
    <property type="match status" value="1"/>
</dbReference>
<dbReference type="CDD" id="cd01407">
    <property type="entry name" value="SIR2-fam"/>
    <property type="match status" value="1"/>
</dbReference>
<evidence type="ECO:0000256" key="4">
    <source>
        <dbReference type="PROSITE-ProRule" id="PRU00236"/>
    </source>
</evidence>
<proteinExistence type="predicted"/>
<keyword evidence="3" id="KW-0520">NAD</keyword>
<dbReference type="InterPro" id="IPR026590">
    <property type="entry name" value="Ssirtuin_cat_dom"/>
</dbReference>
<dbReference type="NCBIfam" id="NF001753">
    <property type="entry name" value="PRK00481.1-3"/>
    <property type="match status" value="1"/>
</dbReference>
<dbReference type="Proteomes" id="UP000005496">
    <property type="component" value="Unassembled WGS sequence"/>
</dbReference>
<organism evidence="6 7">
    <name type="scientific">Desulfonatronospira thiodismutans ASO3-1</name>
    <dbReference type="NCBI Taxonomy" id="555779"/>
    <lineage>
        <taxon>Bacteria</taxon>
        <taxon>Pseudomonadati</taxon>
        <taxon>Thermodesulfobacteriota</taxon>
        <taxon>Desulfovibrionia</taxon>
        <taxon>Desulfovibrionales</taxon>
        <taxon>Desulfonatronovibrionaceae</taxon>
        <taxon>Desulfonatronospira</taxon>
    </lineage>
</organism>
<dbReference type="EMBL" id="ACJN02000003">
    <property type="protein sequence ID" value="EFI33261.1"/>
    <property type="molecule type" value="Genomic_DNA"/>
</dbReference>
<dbReference type="PANTHER" id="PTHR11085">
    <property type="entry name" value="NAD-DEPENDENT PROTEIN DEACYLASE SIRTUIN-5, MITOCHONDRIAL-RELATED"/>
    <property type="match status" value="1"/>
</dbReference>
<dbReference type="InterPro" id="IPR026591">
    <property type="entry name" value="Sirtuin_cat_small_dom_sf"/>
</dbReference>
<feature type="domain" description="Deacetylase sirtuin-type" evidence="5">
    <location>
        <begin position="1"/>
        <end position="249"/>
    </location>
</feature>
<feature type="binding site" evidence="4">
    <location>
        <position position="154"/>
    </location>
    <ligand>
        <name>Zn(2+)</name>
        <dbReference type="ChEBI" id="CHEBI:29105"/>
    </ligand>
</feature>
<comment type="caution">
    <text evidence="6">The sequence shown here is derived from an EMBL/GenBank/DDBJ whole genome shotgun (WGS) entry which is preliminary data.</text>
</comment>
<feature type="binding site" evidence="4">
    <location>
        <position position="157"/>
    </location>
    <ligand>
        <name>Zn(2+)</name>
        <dbReference type="ChEBI" id="CHEBI:29105"/>
    </ligand>
</feature>
<gene>
    <name evidence="6" type="ORF">Dthio_PD0587</name>
</gene>
<accession>D6SRE5</accession>
<dbReference type="Pfam" id="PF02146">
    <property type="entry name" value="SIR2"/>
    <property type="match status" value="1"/>
</dbReference>
<name>D6SRE5_9BACT</name>
<dbReference type="eggNOG" id="COG0846">
    <property type="taxonomic scope" value="Bacteria"/>
</dbReference>
<dbReference type="SUPFAM" id="SSF52467">
    <property type="entry name" value="DHS-like NAD/FAD-binding domain"/>
    <property type="match status" value="1"/>
</dbReference>
<dbReference type="EC" id="2.3.1.286" evidence="1"/>
<keyword evidence="4" id="KW-0479">Metal-binding</keyword>
<dbReference type="InterPro" id="IPR029035">
    <property type="entry name" value="DHS-like_NAD/FAD-binding_dom"/>
</dbReference>
<protein>
    <recommendedName>
        <fullName evidence="1">protein acetyllysine N-acetyltransferase</fullName>
        <ecNumber evidence="1">2.3.1.286</ecNumber>
    </recommendedName>
</protein>
<feature type="binding site" evidence="4">
    <location>
        <position position="133"/>
    </location>
    <ligand>
        <name>Zn(2+)</name>
        <dbReference type="ChEBI" id="CHEBI:29105"/>
    </ligand>
</feature>
<evidence type="ECO:0000256" key="3">
    <source>
        <dbReference type="ARBA" id="ARBA00023027"/>
    </source>
</evidence>
<dbReference type="RefSeq" id="WP_008870619.1">
    <property type="nucleotide sequence ID" value="NZ_ACJN02000003.1"/>
</dbReference>
<evidence type="ECO:0000256" key="1">
    <source>
        <dbReference type="ARBA" id="ARBA00012928"/>
    </source>
</evidence>
<dbReference type="InterPro" id="IPR050134">
    <property type="entry name" value="NAD-dep_sirtuin_deacylases"/>
</dbReference>